<dbReference type="Pfam" id="PF00403">
    <property type="entry name" value="HMA"/>
    <property type="match status" value="2"/>
</dbReference>
<feature type="compositionally biased region" description="Basic and acidic residues" evidence="1">
    <location>
        <begin position="201"/>
        <end position="260"/>
    </location>
</feature>
<evidence type="ECO:0000313" key="3">
    <source>
        <dbReference type="EMBL" id="MQM08615.1"/>
    </source>
</evidence>
<feature type="domain" description="HMA" evidence="2">
    <location>
        <begin position="262"/>
        <end position="325"/>
    </location>
</feature>
<comment type="caution">
    <text evidence="3">The sequence shown here is derived from an EMBL/GenBank/DDBJ whole genome shotgun (WGS) entry which is preliminary data.</text>
</comment>
<dbReference type="InterPro" id="IPR006121">
    <property type="entry name" value="HMA_dom"/>
</dbReference>
<evidence type="ECO:0000313" key="4">
    <source>
        <dbReference type="Proteomes" id="UP000652761"/>
    </source>
</evidence>
<gene>
    <name evidence="3" type="ORF">Taro_041473</name>
</gene>
<name>A0A843WVZ8_COLES</name>
<feature type="domain" description="HMA" evidence="2">
    <location>
        <begin position="363"/>
        <end position="430"/>
    </location>
</feature>
<feature type="region of interest" description="Disordered" evidence="1">
    <location>
        <begin position="341"/>
        <end position="362"/>
    </location>
</feature>
<reference evidence="3" key="1">
    <citation type="submission" date="2017-07" db="EMBL/GenBank/DDBJ databases">
        <title>Taro Niue Genome Assembly and Annotation.</title>
        <authorList>
            <person name="Atibalentja N."/>
            <person name="Keating K."/>
            <person name="Fields C.J."/>
        </authorList>
    </citation>
    <scope>NUCLEOTIDE SEQUENCE</scope>
    <source>
        <strain evidence="3">Niue_2</strain>
        <tissue evidence="3">Leaf</tissue>
    </source>
</reference>
<proteinExistence type="predicted"/>
<dbReference type="CDD" id="cd00371">
    <property type="entry name" value="HMA"/>
    <property type="match status" value="2"/>
</dbReference>
<sequence>MLFFPDEDTHMMAEIWGSHETLVSSLSEATCSIHIIQAPLFPPPTLFPTPFALPNGSHLKEEHCHSDVHFLMLGEEGRRGALTHARNGRSYDSDARWAARQFTPLDGGERGLRRLQPFWKPESLLGTLWKCFPSSISDVVMATWHDMSSDPSHGMPSMRANASLHPSGFPSYLYPASALPPPGLCLSSERSRRVAPAGEGGPKEEELRCPRREAEQMGEKAGGKGNDGEKKKKAEGGEQAKKDVVGEKKKDKGGEKKKDDGPITVVLKVDMHCEGCARKVKHSVKGFEGVEAVAADCANNKLTVVGKVDPWKLRERIESKTHKQVVLVSPTNLPKKDVAAVKEETKKADEKKTEEKKPKEPPASTVVLKIRLHCEGCIYRIRRTITKIKGVEAVSVDPKEDLVIVKGTMDVKTLPDYLKDRLKRSVAVVTPKKDDGGGTKKEKGEKGGEKKKGGGGDGGAEKKGKEEGGGGGGGDQGDKKKGGDGGARVVPSKIIN</sequence>
<keyword evidence="4" id="KW-1185">Reference proteome</keyword>
<dbReference type="EMBL" id="NMUH01004163">
    <property type="protein sequence ID" value="MQM08615.1"/>
    <property type="molecule type" value="Genomic_DNA"/>
</dbReference>
<dbReference type="AlphaFoldDB" id="A0A843WVZ8"/>
<dbReference type="PANTHER" id="PTHR46413">
    <property type="entry name" value="HEAVY METAL-ASSOCIATED ISOPRENYLATED PLANT PROTEIN 6"/>
    <property type="match status" value="1"/>
</dbReference>
<dbReference type="OrthoDB" id="689350at2759"/>
<dbReference type="GO" id="GO:0046872">
    <property type="term" value="F:metal ion binding"/>
    <property type="evidence" value="ECO:0007669"/>
    <property type="project" value="InterPro"/>
</dbReference>
<feature type="compositionally biased region" description="Basic and acidic residues" evidence="1">
    <location>
        <begin position="341"/>
        <end position="360"/>
    </location>
</feature>
<accession>A0A843WVZ8</accession>
<feature type="region of interest" description="Disordered" evidence="1">
    <location>
        <begin position="190"/>
        <end position="260"/>
    </location>
</feature>
<dbReference type="PANTHER" id="PTHR46413:SF1">
    <property type="entry name" value="HEAVY METAL-ASSOCIATED ISOPRENYLATED PLANT PROTEIN 6"/>
    <property type="match status" value="1"/>
</dbReference>
<protein>
    <recommendedName>
        <fullName evidence="2">HMA domain-containing protein</fullName>
    </recommendedName>
</protein>
<dbReference type="Gene3D" id="3.30.70.100">
    <property type="match status" value="2"/>
</dbReference>
<feature type="compositionally biased region" description="Basic and acidic residues" evidence="1">
    <location>
        <begin position="431"/>
        <end position="468"/>
    </location>
</feature>
<dbReference type="Proteomes" id="UP000652761">
    <property type="component" value="Unassembled WGS sequence"/>
</dbReference>
<evidence type="ECO:0000256" key="1">
    <source>
        <dbReference type="SAM" id="MobiDB-lite"/>
    </source>
</evidence>
<dbReference type="InterPro" id="IPR036163">
    <property type="entry name" value="HMA_dom_sf"/>
</dbReference>
<organism evidence="3 4">
    <name type="scientific">Colocasia esculenta</name>
    <name type="common">Wild taro</name>
    <name type="synonym">Arum esculentum</name>
    <dbReference type="NCBI Taxonomy" id="4460"/>
    <lineage>
        <taxon>Eukaryota</taxon>
        <taxon>Viridiplantae</taxon>
        <taxon>Streptophyta</taxon>
        <taxon>Embryophyta</taxon>
        <taxon>Tracheophyta</taxon>
        <taxon>Spermatophyta</taxon>
        <taxon>Magnoliopsida</taxon>
        <taxon>Liliopsida</taxon>
        <taxon>Araceae</taxon>
        <taxon>Aroideae</taxon>
        <taxon>Colocasieae</taxon>
        <taxon>Colocasia</taxon>
    </lineage>
</organism>
<dbReference type="PROSITE" id="PS50846">
    <property type="entry name" value="HMA_2"/>
    <property type="match status" value="2"/>
</dbReference>
<dbReference type="InterPro" id="IPR044594">
    <property type="entry name" value="HIPP01/3/5/6"/>
</dbReference>
<dbReference type="SUPFAM" id="SSF55008">
    <property type="entry name" value="HMA, heavy metal-associated domain"/>
    <property type="match status" value="2"/>
</dbReference>
<evidence type="ECO:0000259" key="2">
    <source>
        <dbReference type="PROSITE" id="PS50846"/>
    </source>
</evidence>
<feature type="region of interest" description="Disordered" evidence="1">
    <location>
        <begin position="429"/>
        <end position="496"/>
    </location>
</feature>